<dbReference type="InterPro" id="IPR033922">
    <property type="entry name" value="NAD_bind_Glu_DH"/>
</dbReference>
<keyword evidence="7" id="KW-1185">Reference proteome</keyword>
<protein>
    <recommendedName>
        <fullName evidence="3">Glutamate dehydrogenase</fullName>
    </recommendedName>
</protein>
<gene>
    <name evidence="6" type="ORF">ABIE08_000657</name>
</gene>
<dbReference type="PRINTS" id="PR00082">
    <property type="entry name" value="GLFDHDRGNASE"/>
</dbReference>
<dbReference type="PANTHER" id="PTHR11606">
    <property type="entry name" value="GLUTAMATE DEHYDROGENASE"/>
    <property type="match status" value="1"/>
</dbReference>
<dbReference type="Pfam" id="PF02812">
    <property type="entry name" value="ELFV_dehydrog_N"/>
    <property type="match status" value="1"/>
</dbReference>
<dbReference type="InterPro" id="IPR006097">
    <property type="entry name" value="Glu/Leu/Phe/Val/Trp_DH_dimer"/>
</dbReference>
<dbReference type="SMART" id="SM00839">
    <property type="entry name" value="ELFV_dehydrog"/>
    <property type="match status" value="1"/>
</dbReference>
<dbReference type="SUPFAM" id="SSF53223">
    <property type="entry name" value="Aminoacid dehydrogenase-like, N-terminal domain"/>
    <property type="match status" value="1"/>
</dbReference>
<dbReference type="SUPFAM" id="SSF51735">
    <property type="entry name" value="NAD(P)-binding Rossmann-fold domains"/>
    <property type="match status" value="1"/>
</dbReference>
<dbReference type="Proteomes" id="UP001549321">
    <property type="component" value="Unassembled WGS sequence"/>
</dbReference>
<evidence type="ECO:0000259" key="5">
    <source>
        <dbReference type="SMART" id="SM00839"/>
    </source>
</evidence>
<dbReference type="InterPro" id="IPR014362">
    <property type="entry name" value="Glu_DH"/>
</dbReference>
<dbReference type="Pfam" id="PF00208">
    <property type="entry name" value="ELFV_dehydrog"/>
    <property type="match status" value="1"/>
</dbReference>
<proteinExistence type="inferred from homology"/>
<evidence type="ECO:0000256" key="3">
    <source>
        <dbReference type="PIRNR" id="PIRNR000185"/>
    </source>
</evidence>
<keyword evidence="2 3" id="KW-0560">Oxidoreductase</keyword>
<dbReference type="InterPro" id="IPR006096">
    <property type="entry name" value="Glu/Leu/Phe/Val/Trp_DH_C"/>
</dbReference>
<evidence type="ECO:0000313" key="7">
    <source>
        <dbReference type="Proteomes" id="UP001549321"/>
    </source>
</evidence>
<evidence type="ECO:0000256" key="4">
    <source>
        <dbReference type="RuleBase" id="RU004417"/>
    </source>
</evidence>
<name>A0ABV2QUQ7_9HYPH</name>
<dbReference type="Gene3D" id="3.40.50.10860">
    <property type="entry name" value="Leucine Dehydrogenase, chain A, domain 1"/>
    <property type="match status" value="1"/>
</dbReference>
<evidence type="ECO:0000256" key="1">
    <source>
        <dbReference type="ARBA" id="ARBA00006382"/>
    </source>
</evidence>
<dbReference type="InterPro" id="IPR046346">
    <property type="entry name" value="Aminoacid_DH-like_N_sf"/>
</dbReference>
<evidence type="ECO:0000313" key="6">
    <source>
        <dbReference type="EMBL" id="MET4632744.1"/>
    </source>
</evidence>
<evidence type="ECO:0000256" key="2">
    <source>
        <dbReference type="ARBA" id="ARBA00023002"/>
    </source>
</evidence>
<accession>A0ABV2QUQ7</accession>
<sequence>MTTNKRSDAGMTDATMLDQALTRLDEAAAHLHLDGDVLEKLKYPRETTKVRLMIRMDDGSRKSFMAWRCRYDDTRGPTKGGIRFHPDSTIEEVETLAFWMTMKCAVMNLPYGGGKGAVRVDPHSLSKAELERLSRAYMQAFSKIVGPDRDIPAPDVYTNSMIMGWMADEYSSIVGQSTPAVITGKPISLGGSLGRDDATARGGYYLVRNLASELGLTPGARVAIQGFGNAGQHIASLLGADGYKIVAVSDSKGAIHNDAGLDVAKLLAAKKTGSVLQLAGSDGITAIDADTITAVDCEILVPAALEDLIHKDNAAAIMARVILELANGPITPEADVILAEKNVVVLPDILANAGGVTVSYFEWVQNRQGYYWTAEEVRSRLQDTMDREGRAVWTLAQERGITVRSAAYVHALARVAGAIEAHGTQKFFTS</sequence>
<dbReference type="InterPro" id="IPR036291">
    <property type="entry name" value="NAD(P)-bd_dom_sf"/>
</dbReference>
<dbReference type="PANTHER" id="PTHR11606:SF13">
    <property type="entry name" value="GLUTAMATE DEHYDROGENASE 1, MITOCHONDRIAL"/>
    <property type="match status" value="1"/>
</dbReference>
<dbReference type="PIRSF" id="PIRSF000185">
    <property type="entry name" value="Glu_DH"/>
    <property type="match status" value="1"/>
</dbReference>
<dbReference type="InterPro" id="IPR006095">
    <property type="entry name" value="Glu/Leu/Phe/Val/Trp_DH"/>
</dbReference>
<feature type="domain" description="Glutamate/phenylalanine/leucine/valine/L-tryptophan dehydrogenase C-terminal" evidence="5">
    <location>
        <begin position="192"/>
        <end position="423"/>
    </location>
</feature>
<dbReference type="Gene3D" id="3.40.50.720">
    <property type="entry name" value="NAD(P)-binding Rossmann-like Domain"/>
    <property type="match status" value="1"/>
</dbReference>
<reference evidence="6 7" key="1">
    <citation type="submission" date="2024-06" db="EMBL/GenBank/DDBJ databases">
        <title>Sorghum-associated microbial communities from plants grown in Nebraska, USA.</title>
        <authorList>
            <person name="Schachtman D."/>
        </authorList>
    </citation>
    <scope>NUCLEOTIDE SEQUENCE [LARGE SCALE GENOMIC DNA]</scope>
    <source>
        <strain evidence="6 7">3207</strain>
    </source>
</reference>
<dbReference type="CDD" id="cd01076">
    <property type="entry name" value="NAD_bind_1_Glu_DH"/>
    <property type="match status" value="1"/>
</dbReference>
<dbReference type="GO" id="GO:0004354">
    <property type="term" value="F:glutamate dehydrogenase (NADP+) activity"/>
    <property type="evidence" value="ECO:0007669"/>
    <property type="project" value="UniProtKB-EC"/>
</dbReference>
<dbReference type="EMBL" id="JBEPSM010000001">
    <property type="protein sequence ID" value="MET4632744.1"/>
    <property type="molecule type" value="Genomic_DNA"/>
</dbReference>
<comment type="similarity">
    <text evidence="1 3 4">Belongs to the Glu/Leu/Phe/Val dehydrogenases family.</text>
</comment>
<organism evidence="6 7">
    <name type="scientific">Kaistia defluvii</name>
    <dbReference type="NCBI Taxonomy" id="410841"/>
    <lineage>
        <taxon>Bacteria</taxon>
        <taxon>Pseudomonadati</taxon>
        <taxon>Pseudomonadota</taxon>
        <taxon>Alphaproteobacteria</taxon>
        <taxon>Hyphomicrobiales</taxon>
        <taxon>Kaistiaceae</taxon>
        <taxon>Kaistia</taxon>
    </lineage>
</organism>
<comment type="caution">
    <text evidence="6">The sequence shown here is derived from an EMBL/GenBank/DDBJ whole genome shotgun (WGS) entry which is preliminary data.</text>
</comment>